<evidence type="ECO:0000313" key="7">
    <source>
        <dbReference type="Proteomes" id="UP000464178"/>
    </source>
</evidence>
<dbReference type="Pfam" id="PF13249">
    <property type="entry name" value="SQHop_cyclase_N"/>
    <property type="match status" value="1"/>
</dbReference>
<dbReference type="EMBL" id="LR593886">
    <property type="protein sequence ID" value="VTR95396.1"/>
    <property type="molecule type" value="Genomic_DNA"/>
</dbReference>
<dbReference type="Gene3D" id="1.50.10.20">
    <property type="match status" value="2"/>
</dbReference>
<keyword evidence="3" id="KW-0677">Repeat</keyword>
<evidence type="ECO:0000256" key="3">
    <source>
        <dbReference type="ARBA" id="ARBA00022737"/>
    </source>
</evidence>
<dbReference type="Pfam" id="PF13243">
    <property type="entry name" value="SQHop_cyclase_C"/>
    <property type="match status" value="1"/>
</dbReference>
<dbReference type="AlphaFoldDB" id="A0A6P2D4I0"/>
<dbReference type="InterPro" id="IPR032696">
    <property type="entry name" value="SQ_cyclase_C"/>
</dbReference>
<name>A0A6P2D4I0_9BACT</name>
<proteinExistence type="inferred from homology"/>
<accession>A0A6P2D4I0</accession>
<dbReference type="GO" id="GO:0016104">
    <property type="term" value="P:triterpenoid biosynthetic process"/>
    <property type="evidence" value="ECO:0007669"/>
    <property type="project" value="InterPro"/>
</dbReference>
<comment type="pathway">
    <text evidence="1">Secondary metabolite biosynthesis; hopanoid biosynthesis.</text>
</comment>
<dbReference type="RefSeq" id="WP_162669815.1">
    <property type="nucleotide sequence ID" value="NZ_LR593886.1"/>
</dbReference>
<evidence type="ECO:0008006" key="8">
    <source>
        <dbReference type="Google" id="ProtNLM"/>
    </source>
</evidence>
<evidence type="ECO:0000256" key="2">
    <source>
        <dbReference type="ARBA" id="ARBA00009755"/>
    </source>
</evidence>
<organism evidence="6 7">
    <name type="scientific">Gemmata massiliana</name>
    <dbReference type="NCBI Taxonomy" id="1210884"/>
    <lineage>
        <taxon>Bacteria</taxon>
        <taxon>Pseudomonadati</taxon>
        <taxon>Planctomycetota</taxon>
        <taxon>Planctomycetia</taxon>
        <taxon>Gemmatales</taxon>
        <taxon>Gemmataceae</taxon>
        <taxon>Gemmata</taxon>
    </lineage>
</organism>
<dbReference type="KEGG" id="gms:SOIL9_23180"/>
<dbReference type="GO" id="GO:0005811">
    <property type="term" value="C:lipid droplet"/>
    <property type="evidence" value="ECO:0007669"/>
    <property type="project" value="InterPro"/>
</dbReference>
<dbReference type="PANTHER" id="PTHR11764:SF20">
    <property type="entry name" value="LANOSTEROL SYNTHASE"/>
    <property type="match status" value="1"/>
</dbReference>
<feature type="domain" description="Squalene cyclase C-terminal" evidence="4">
    <location>
        <begin position="325"/>
        <end position="555"/>
    </location>
</feature>
<dbReference type="InterPro" id="IPR008930">
    <property type="entry name" value="Terpenoid_cyclase/PrenylTrfase"/>
</dbReference>
<dbReference type="UniPathway" id="UPA00337"/>
<dbReference type="PANTHER" id="PTHR11764">
    <property type="entry name" value="TERPENE CYCLASE/MUTASE FAMILY MEMBER"/>
    <property type="match status" value="1"/>
</dbReference>
<evidence type="ECO:0000259" key="4">
    <source>
        <dbReference type="Pfam" id="PF13243"/>
    </source>
</evidence>
<feature type="domain" description="Squalene cyclase N-terminal" evidence="5">
    <location>
        <begin position="29"/>
        <end position="211"/>
    </location>
</feature>
<sequence length="590" mass="64424">MKHPHFLTDNSLSERDAAWFEELAGTVVRGREALFACQEPDGHWLGERDDDQNLGAELILLLAFLGRADDPRVPFAANYLLKHQHATGSWGDVGTSVRAYFALKIAGHAEDEPHMRRAADAIRTLGGAVASDSLTRFYLAMLGQLPHSACPSVPVEVLLLPKWLRGIGATPAWERPMRVALGVICAHEPVTTLPESMQVRELFVRSPEMRSERRRFGPIRRRAVRAAANWIRARYSIDGPSMNFRTLALNAAVLTCLGVPAEDSEMRWVLKQLGALCLTTGDELRVRPYESPVRDTALSLSATSSVSTASSSARGESAAQWLLDFETRNAGFTDTESTALALVALARSGHALRETCSGAVCRAIDFLLAMQNRDGGWSAFDRSLKADPSCPALTACVLEALSHFGFRTGQPPVDTAVTFLLGYQEVSGNWRTRWGTNPLATTSQVLVGLHATGFDTFAIPMRRAVRWVKESQNADGSWGDATASETAWALLALLAANEGESAEMRAGAEFLVGTQHADGAWTEDAFTGSDFAPGSKLKSELYPMCFPVMALDRYLTDRTRPAEAPKVLTRTDLGHQTNGPKVYRHTLAEM</sequence>
<evidence type="ECO:0000256" key="1">
    <source>
        <dbReference type="ARBA" id="ARBA00004999"/>
    </source>
</evidence>
<evidence type="ECO:0000259" key="5">
    <source>
        <dbReference type="Pfam" id="PF13249"/>
    </source>
</evidence>
<comment type="similarity">
    <text evidence="2">Belongs to the terpene cyclase/mutase family.</text>
</comment>
<protein>
    <recommendedName>
        <fullName evidence="8">Squalene cyclase C-terminal domain-containing protein</fullName>
    </recommendedName>
</protein>
<dbReference type="SUPFAM" id="SSF48239">
    <property type="entry name" value="Terpenoid cyclases/Protein prenyltransferases"/>
    <property type="match status" value="2"/>
</dbReference>
<dbReference type="InterPro" id="IPR032697">
    <property type="entry name" value="SQ_cyclase_N"/>
</dbReference>
<keyword evidence="7" id="KW-1185">Reference proteome</keyword>
<dbReference type="GO" id="GO:0016866">
    <property type="term" value="F:intramolecular transferase activity"/>
    <property type="evidence" value="ECO:0007669"/>
    <property type="project" value="InterPro"/>
</dbReference>
<evidence type="ECO:0000313" key="6">
    <source>
        <dbReference type="EMBL" id="VTR95396.1"/>
    </source>
</evidence>
<dbReference type="InterPro" id="IPR018333">
    <property type="entry name" value="Squalene_cyclase"/>
</dbReference>
<gene>
    <name evidence="6" type="ORF">SOIL9_23180</name>
</gene>
<reference evidence="6 7" key="1">
    <citation type="submission" date="2019-05" db="EMBL/GenBank/DDBJ databases">
        <authorList>
            <consortium name="Science for Life Laboratories"/>
        </authorList>
    </citation>
    <scope>NUCLEOTIDE SEQUENCE [LARGE SCALE GENOMIC DNA]</scope>
    <source>
        <strain evidence="6">Soil9</strain>
    </source>
</reference>
<dbReference type="Proteomes" id="UP000464178">
    <property type="component" value="Chromosome"/>
</dbReference>